<dbReference type="PANTHER" id="PTHR34853">
    <property type="match status" value="1"/>
</dbReference>
<dbReference type="SUPFAM" id="SSF53474">
    <property type="entry name" value="alpha/beta-Hydrolases"/>
    <property type="match status" value="1"/>
</dbReference>
<keyword evidence="1" id="KW-0378">Hydrolase</keyword>
<evidence type="ECO:0000313" key="2">
    <source>
        <dbReference type="Proteomes" id="UP000598820"/>
    </source>
</evidence>
<evidence type="ECO:0000313" key="1">
    <source>
        <dbReference type="EMBL" id="MBD2701904.1"/>
    </source>
</evidence>
<dbReference type="GO" id="GO:0016042">
    <property type="term" value="P:lipid catabolic process"/>
    <property type="evidence" value="ECO:0007669"/>
    <property type="project" value="InterPro"/>
</dbReference>
<accession>A0A926XWM2</accession>
<dbReference type="EMBL" id="JACWZY010000011">
    <property type="protein sequence ID" value="MBD2701904.1"/>
    <property type="molecule type" value="Genomic_DNA"/>
</dbReference>
<keyword evidence="2" id="KW-1185">Reference proteome</keyword>
<dbReference type="Gene3D" id="3.40.50.1820">
    <property type="entry name" value="alpha/beta hydrolase"/>
    <property type="match status" value="1"/>
</dbReference>
<proteinExistence type="predicted"/>
<dbReference type="InterPro" id="IPR005152">
    <property type="entry name" value="Lipase_secreted"/>
</dbReference>
<protein>
    <submittedName>
        <fullName evidence="1">Alpha/beta fold hydrolase</fullName>
    </submittedName>
</protein>
<dbReference type="RefSeq" id="WP_190887756.1">
    <property type="nucleotide sequence ID" value="NZ_JACWZY010000011.1"/>
</dbReference>
<gene>
    <name evidence="1" type="ORF">IC229_14745</name>
</gene>
<dbReference type="Gene3D" id="1.10.260.160">
    <property type="match status" value="1"/>
</dbReference>
<dbReference type="Proteomes" id="UP000598820">
    <property type="component" value="Unassembled WGS sequence"/>
</dbReference>
<dbReference type="Pfam" id="PF03583">
    <property type="entry name" value="LIP"/>
    <property type="match status" value="1"/>
</dbReference>
<sequence length="395" mass="43643">MLTAKSIFLLLFIAVTLLVAPTGCKTLSETETVTPVRTLVNSSLIGEYSASQLKARYAGSYSFLQIFIRNGIKVYRLDYTTTDAAGKSIKASGAILVPDGTAPMSMISTQHGTIVSENDAPSNYKSGSEAYLFGSVFASQGYIIVAPDYIGYGASKDVPHTYINRNGLATASLDMLRAARNFLTDSNVNWNNRLYITGYSEGGYATMALQKKIEEETGNEFNLVASSCGAGPYDMPAFMRQILNETTGYYNNQLYLWVLLTYNRMYGLNRPMTYYFKEPYASQVASQGKDARINVSLNTTFTDTFKQAINQGTDKEFLAAVQDNDIHDWKPRTRTQLYHGDDDDIVSYLNSKNTYDAMQKRGATNVELKTMPGANHGSGLLEYVTGTYAFFGSIQ</sequence>
<dbReference type="InterPro" id="IPR029058">
    <property type="entry name" value="AB_hydrolase_fold"/>
</dbReference>
<reference evidence="1" key="1">
    <citation type="submission" date="2020-09" db="EMBL/GenBank/DDBJ databases">
        <authorList>
            <person name="Kim M.K."/>
        </authorList>
    </citation>
    <scope>NUCLEOTIDE SEQUENCE</scope>
    <source>
        <strain evidence="1">BT702</strain>
    </source>
</reference>
<name>A0A926XWM2_9BACT</name>
<comment type="caution">
    <text evidence="1">The sequence shown here is derived from an EMBL/GenBank/DDBJ whole genome shotgun (WGS) entry which is preliminary data.</text>
</comment>
<dbReference type="PANTHER" id="PTHR34853:SF1">
    <property type="entry name" value="LIPASE 5"/>
    <property type="match status" value="1"/>
</dbReference>
<dbReference type="GO" id="GO:0004806">
    <property type="term" value="F:triacylglycerol lipase activity"/>
    <property type="evidence" value="ECO:0007669"/>
    <property type="project" value="InterPro"/>
</dbReference>
<dbReference type="AlphaFoldDB" id="A0A926XWM2"/>
<organism evidence="1 2">
    <name type="scientific">Spirosoma profusum</name>
    <dbReference type="NCBI Taxonomy" id="2771354"/>
    <lineage>
        <taxon>Bacteria</taxon>
        <taxon>Pseudomonadati</taxon>
        <taxon>Bacteroidota</taxon>
        <taxon>Cytophagia</taxon>
        <taxon>Cytophagales</taxon>
        <taxon>Cytophagaceae</taxon>
        <taxon>Spirosoma</taxon>
    </lineage>
</organism>